<dbReference type="EMBL" id="JBEPLU010000001">
    <property type="protein sequence ID" value="MET3526377.1"/>
    <property type="molecule type" value="Genomic_DNA"/>
</dbReference>
<keyword evidence="3" id="KW-1185">Reference proteome</keyword>
<protein>
    <submittedName>
        <fullName evidence="2">Uncharacterized protein YecT (DUF1311 family)</fullName>
    </submittedName>
</protein>
<dbReference type="Proteomes" id="UP001549110">
    <property type="component" value="Unassembled WGS sequence"/>
</dbReference>
<feature type="region of interest" description="Disordered" evidence="1">
    <location>
        <begin position="48"/>
        <end position="135"/>
    </location>
</feature>
<feature type="compositionally biased region" description="Pro residues" evidence="1">
    <location>
        <begin position="97"/>
        <end position="118"/>
    </location>
</feature>
<evidence type="ECO:0000313" key="3">
    <source>
        <dbReference type="Proteomes" id="UP001549110"/>
    </source>
</evidence>
<name>A0ABV2EHD6_9CAUL</name>
<comment type="caution">
    <text evidence="2">The sequence shown here is derived from an EMBL/GenBank/DDBJ whole genome shotgun (WGS) entry which is preliminary data.</text>
</comment>
<gene>
    <name evidence="2" type="ORF">ABID41_001472</name>
</gene>
<accession>A0ABV2EHD6</accession>
<evidence type="ECO:0000313" key="2">
    <source>
        <dbReference type="EMBL" id="MET3526377.1"/>
    </source>
</evidence>
<reference evidence="2 3" key="1">
    <citation type="submission" date="2024-06" db="EMBL/GenBank/DDBJ databases">
        <title>Genomic Encyclopedia of Type Strains, Phase IV (KMG-IV): sequencing the most valuable type-strain genomes for metagenomic binning, comparative biology and taxonomic classification.</title>
        <authorList>
            <person name="Goeker M."/>
        </authorList>
    </citation>
    <scope>NUCLEOTIDE SEQUENCE [LARGE SCALE GENOMIC DNA]</scope>
    <source>
        <strain evidence="2 3">DSM 17809</strain>
    </source>
</reference>
<evidence type="ECO:0000256" key="1">
    <source>
        <dbReference type="SAM" id="MobiDB-lite"/>
    </source>
</evidence>
<organism evidence="2 3">
    <name type="scientific">Phenylobacterium koreense</name>
    <dbReference type="NCBI Taxonomy" id="266125"/>
    <lineage>
        <taxon>Bacteria</taxon>
        <taxon>Pseudomonadati</taxon>
        <taxon>Pseudomonadota</taxon>
        <taxon>Alphaproteobacteria</taxon>
        <taxon>Caulobacterales</taxon>
        <taxon>Caulobacteraceae</taxon>
        <taxon>Phenylobacterium</taxon>
    </lineage>
</organism>
<dbReference type="RefSeq" id="WP_354297368.1">
    <property type="nucleotide sequence ID" value="NZ_JBEPLU010000001.1"/>
</dbReference>
<proteinExistence type="predicted"/>
<sequence length="228" mass="24245">MNGKALAGGVALACVLGVGLGLAARPQILTRAIAALAPAAQNDERRLELQMAEPPPEPKFAERPPLETLSPETLEAGQQAAAPTAPIGPPEVLAPAAPEPAPAFEPPPVAEPPWPPEPPRARQAPRPPVAREPAQAIRPSFDCRRAESLAEELICTDAVLAAADRHMARAFDRAVRSGVPLRQLQAEQRDFMAMREDAAQRSPQALASLYDQRIADLNAMADGPDPTW</sequence>